<keyword evidence="2" id="KW-1133">Transmembrane helix</keyword>
<keyword evidence="2" id="KW-0812">Transmembrane</keyword>
<feature type="transmembrane region" description="Helical" evidence="2">
    <location>
        <begin position="45"/>
        <end position="68"/>
    </location>
</feature>
<dbReference type="EMBL" id="BAAAYR010000001">
    <property type="protein sequence ID" value="GAA3562160.1"/>
    <property type="molecule type" value="Genomic_DNA"/>
</dbReference>
<sequence length="85" mass="8715">MATDRVTDHSPVPGQAPEQVEDPAPGAEPLTADLSTGRPRVPTRALVVTALVLVALLVASTVVALVLLHQPRLTPVPVPSVSAIA</sequence>
<reference evidence="4" key="1">
    <citation type="journal article" date="2019" name="Int. J. Syst. Evol. Microbiol.">
        <title>The Global Catalogue of Microorganisms (GCM) 10K type strain sequencing project: providing services to taxonomists for standard genome sequencing and annotation.</title>
        <authorList>
            <consortium name="The Broad Institute Genomics Platform"/>
            <consortium name="The Broad Institute Genome Sequencing Center for Infectious Disease"/>
            <person name="Wu L."/>
            <person name="Ma J."/>
        </authorList>
    </citation>
    <scope>NUCLEOTIDE SEQUENCE [LARGE SCALE GENOMIC DNA]</scope>
    <source>
        <strain evidence="4">JCM 16540</strain>
    </source>
</reference>
<dbReference type="Proteomes" id="UP001500767">
    <property type="component" value="Unassembled WGS sequence"/>
</dbReference>
<keyword evidence="2" id="KW-0472">Membrane</keyword>
<name>A0ABP6X8M2_9ACTN</name>
<comment type="caution">
    <text evidence="3">The sequence shown here is derived from an EMBL/GenBank/DDBJ whole genome shotgun (WGS) entry which is preliminary data.</text>
</comment>
<evidence type="ECO:0000313" key="4">
    <source>
        <dbReference type="Proteomes" id="UP001500767"/>
    </source>
</evidence>
<gene>
    <name evidence="3" type="ORF">GCM10022197_17240</name>
</gene>
<accession>A0ABP6X8M2</accession>
<organism evidence="3 4">
    <name type="scientific">Microlunatus spumicola</name>
    <dbReference type="NCBI Taxonomy" id="81499"/>
    <lineage>
        <taxon>Bacteria</taxon>
        <taxon>Bacillati</taxon>
        <taxon>Actinomycetota</taxon>
        <taxon>Actinomycetes</taxon>
        <taxon>Propionibacteriales</taxon>
        <taxon>Propionibacteriaceae</taxon>
        <taxon>Microlunatus</taxon>
    </lineage>
</organism>
<proteinExistence type="predicted"/>
<evidence type="ECO:0000256" key="2">
    <source>
        <dbReference type="SAM" id="Phobius"/>
    </source>
</evidence>
<keyword evidence="4" id="KW-1185">Reference proteome</keyword>
<evidence type="ECO:0000313" key="3">
    <source>
        <dbReference type="EMBL" id="GAA3562160.1"/>
    </source>
</evidence>
<evidence type="ECO:0000256" key="1">
    <source>
        <dbReference type="SAM" id="MobiDB-lite"/>
    </source>
</evidence>
<protein>
    <submittedName>
        <fullName evidence="3">Uncharacterized protein</fullName>
    </submittedName>
</protein>
<feature type="region of interest" description="Disordered" evidence="1">
    <location>
        <begin position="1"/>
        <end position="38"/>
    </location>
</feature>